<dbReference type="PANTHER" id="PTHR46648">
    <property type="entry name" value="HIT FAMILY PROTEIN 1"/>
    <property type="match status" value="1"/>
</dbReference>
<name>A0A345NJP3_9MICO</name>
<dbReference type="Gene3D" id="3.30.428.10">
    <property type="entry name" value="HIT-like"/>
    <property type="match status" value="1"/>
</dbReference>
<organism evidence="5 6">
    <name type="scientific">Ornithinimicrobium avium</name>
    <dbReference type="NCBI Taxonomy" id="2283195"/>
    <lineage>
        <taxon>Bacteria</taxon>
        <taxon>Bacillati</taxon>
        <taxon>Actinomycetota</taxon>
        <taxon>Actinomycetes</taxon>
        <taxon>Micrococcales</taxon>
        <taxon>Ornithinimicrobiaceae</taxon>
        <taxon>Ornithinimicrobium</taxon>
    </lineage>
</organism>
<accession>A0A345NJP3</accession>
<dbReference type="SUPFAM" id="SSF54197">
    <property type="entry name" value="HIT-like"/>
    <property type="match status" value="1"/>
</dbReference>
<feature type="short sequence motif" description="Histidine triad motif" evidence="2 3">
    <location>
        <begin position="91"/>
        <end position="95"/>
    </location>
</feature>
<sequence>MATLFTKIIEGEIPGEVVWSDEVCAAFLDIAPLTRGHALVVTRAEVDLWTDLDPSTLAHLMNVAAVIGRAQVEVFAGVRAGLIIQGFEVPHAHVHVFPVSGPEDFDMTRTTDRSPEDLAADAELLRAALASG</sequence>
<feature type="domain" description="HIT" evidence="4">
    <location>
        <begin position="4"/>
        <end position="107"/>
    </location>
</feature>
<evidence type="ECO:0000256" key="1">
    <source>
        <dbReference type="PIRSR" id="PIRSR601310-1"/>
    </source>
</evidence>
<dbReference type="EMBL" id="CP031229">
    <property type="protein sequence ID" value="AXH95251.1"/>
    <property type="molecule type" value="Genomic_DNA"/>
</dbReference>
<gene>
    <name evidence="5" type="ORF">DV701_03040</name>
</gene>
<evidence type="ECO:0000256" key="3">
    <source>
        <dbReference type="PROSITE-ProRule" id="PRU00464"/>
    </source>
</evidence>
<dbReference type="GO" id="GO:0009117">
    <property type="term" value="P:nucleotide metabolic process"/>
    <property type="evidence" value="ECO:0007669"/>
    <property type="project" value="TreeGrafter"/>
</dbReference>
<dbReference type="GO" id="GO:0003824">
    <property type="term" value="F:catalytic activity"/>
    <property type="evidence" value="ECO:0007669"/>
    <property type="project" value="InterPro"/>
</dbReference>
<feature type="active site" description="Tele-AMP-histidine intermediate" evidence="1">
    <location>
        <position position="93"/>
    </location>
</feature>
<evidence type="ECO:0000313" key="5">
    <source>
        <dbReference type="EMBL" id="AXH95251.1"/>
    </source>
</evidence>
<evidence type="ECO:0000313" key="6">
    <source>
        <dbReference type="Proteomes" id="UP000253790"/>
    </source>
</evidence>
<dbReference type="InterPro" id="IPR011146">
    <property type="entry name" value="HIT-like"/>
</dbReference>
<dbReference type="RefSeq" id="WP_114927016.1">
    <property type="nucleotide sequence ID" value="NZ_CP031229.1"/>
</dbReference>
<dbReference type="InterPro" id="IPR036265">
    <property type="entry name" value="HIT-like_sf"/>
</dbReference>
<evidence type="ECO:0000259" key="4">
    <source>
        <dbReference type="PROSITE" id="PS51084"/>
    </source>
</evidence>
<reference evidence="5 6" key="1">
    <citation type="submission" date="2018-07" db="EMBL/GenBank/DDBJ databases">
        <title>Complete genome sequencing of Ornithinimicrobium sp. AMA3305.</title>
        <authorList>
            <person name="Bae J.-W."/>
        </authorList>
    </citation>
    <scope>NUCLEOTIDE SEQUENCE [LARGE SCALE GENOMIC DNA]</scope>
    <source>
        <strain evidence="5 6">AMA3305</strain>
    </source>
</reference>
<dbReference type="AlphaFoldDB" id="A0A345NJP3"/>
<protein>
    <submittedName>
        <fullName evidence="5">HIT family protein</fullName>
    </submittedName>
</protein>
<dbReference type="Proteomes" id="UP000253790">
    <property type="component" value="Chromosome"/>
</dbReference>
<proteinExistence type="predicted"/>
<dbReference type="Pfam" id="PF01230">
    <property type="entry name" value="HIT"/>
    <property type="match status" value="1"/>
</dbReference>
<dbReference type="PROSITE" id="PS51084">
    <property type="entry name" value="HIT_2"/>
    <property type="match status" value="1"/>
</dbReference>
<evidence type="ECO:0000256" key="2">
    <source>
        <dbReference type="PIRSR" id="PIRSR601310-3"/>
    </source>
</evidence>
<keyword evidence="6" id="KW-1185">Reference proteome</keyword>
<dbReference type="KEGG" id="orn:DV701_03040"/>
<dbReference type="PRINTS" id="PR00332">
    <property type="entry name" value="HISTRIAD"/>
</dbReference>
<dbReference type="OrthoDB" id="9784774at2"/>
<dbReference type="PANTHER" id="PTHR46648:SF1">
    <property type="entry name" value="ADENOSINE 5'-MONOPHOSPHORAMIDASE HNT1"/>
    <property type="match status" value="1"/>
</dbReference>
<dbReference type="InterPro" id="IPR001310">
    <property type="entry name" value="Histidine_triad_HIT"/>
</dbReference>